<protein>
    <submittedName>
        <fullName evidence="1">Uncharacterized protein</fullName>
    </submittedName>
</protein>
<name>A0ABR9M4Z0_9ACTN</name>
<reference evidence="1 2" key="1">
    <citation type="submission" date="2020-10" db="EMBL/GenBank/DDBJ databases">
        <title>Sequencing the genomes of 1000 actinobacteria strains.</title>
        <authorList>
            <person name="Klenk H.-P."/>
        </authorList>
    </citation>
    <scope>NUCLEOTIDE SEQUENCE [LARGE SCALE GENOMIC DNA]</scope>
    <source>
        <strain evidence="1 2">DSM 43173</strain>
    </source>
</reference>
<sequence length="60" mass="6690">MGDSITDLRFTPLLATDVQAVLERHGYRLPSEGDHVNELVIARVGIALKNLVEVFEGRTR</sequence>
<dbReference type="Proteomes" id="UP000633509">
    <property type="component" value="Unassembled WGS sequence"/>
</dbReference>
<accession>A0ABR9M4Z0</accession>
<dbReference type="RefSeq" id="WP_192788260.1">
    <property type="nucleotide sequence ID" value="NZ_JADBEK010000001.1"/>
</dbReference>
<keyword evidence="2" id="KW-1185">Reference proteome</keyword>
<comment type="caution">
    <text evidence="1">The sequence shown here is derived from an EMBL/GenBank/DDBJ whole genome shotgun (WGS) entry which is preliminary data.</text>
</comment>
<dbReference type="EMBL" id="JADBEK010000001">
    <property type="protein sequence ID" value="MBE1587957.1"/>
    <property type="molecule type" value="Genomic_DNA"/>
</dbReference>
<evidence type="ECO:0000313" key="2">
    <source>
        <dbReference type="Proteomes" id="UP000633509"/>
    </source>
</evidence>
<organism evidence="1 2">
    <name type="scientific">Nonomuraea angiospora</name>
    <dbReference type="NCBI Taxonomy" id="46172"/>
    <lineage>
        <taxon>Bacteria</taxon>
        <taxon>Bacillati</taxon>
        <taxon>Actinomycetota</taxon>
        <taxon>Actinomycetes</taxon>
        <taxon>Streptosporangiales</taxon>
        <taxon>Streptosporangiaceae</taxon>
        <taxon>Nonomuraea</taxon>
    </lineage>
</organism>
<evidence type="ECO:0000313" key="1">
    <source>
        <dbReference type="EMBL" id="MBE1587957.1"/>
    </source>
</evidence>
<gene>
    <name evidence="1" type="ORF">H4W80_006215</name>
</gene>
<proteinExistence type="predicted"/>